<feature type="transmembrane region" description="Helical" evidence="5">
    <location>
        <begin position="296"/>
        <end position="316"/>
    </location>
</feature>
<dbReference type="PANTHER" id="PTHR23508">
    <property type="entry name" value="CARBOXYLIC ACID TRANSPORTER PROTEIN HOMOLOG"/>
    <property type="match status" value="1"/>
</dbReference>
<comment type="subcellular location">
    <subcellularLocation>
        <location evidence="1">Cell membrane</location>
        <topology evidence="1">Multi-pass membrane protein</topology>
    </subcellularLocation>
</comment>
<dbReference type="Proteomes" id="UP000581769">
    <property type="component" value="Unassembled WGS sequence"/>
</dbReference>
<dbReference type="AlphaFoldDB" id="A0A840IUW1"/>
<evidence type="ECO:0000313" key="8">
    <source>
        <dbReference type="Proteomes" id="UP000581769"/>
    </source>
</evidence>
<feature type="domain" description="Major facilitator superfamily (MFS) profile" evidence="6">
    <location>
        <begin position="22"/>
        <end position="436"/>
    </location>
</feature>
<sequence length="450" mass="48949">MQHANALNRLNRLPIARFHKITLLAVSFAYFFEFADINSFATTAPKLIKLWGVTVSQVAYVTSLSFVGMFLGSIVASTIADRWGRKNALIWSTLWFGVFSLAAVFSWDIVSLGVVRVLTSAGLSAMTVIAVIYVNELYPAANRGRFQAYAIVIGICGTPVTNLIASLVVPLGDWAWRLVYLWGALGVLLVLFTRQLKESPRWYESRGEHAKADAVLREIEESVAAEKGPLPEPALPVEEAPVAKAPLRLLLRKKYLLPTLLLTVVWVTQTIGFFGYSSWAPTLLAKEGFSVEKSVFYVALTTVGAPLGSYLAALVTDRFERKWCLVGFGTVIALCGLLYGLTFNPVLIVVFGFLVNMFERGYTALGYAYSPELFDTRGRSLGTGVSYGLGRLSNAAGPLIVAALYNGSGYQSVFLFIAGTWMVGAVVLAVFGPRTRQTKTKAAAPKPAGV</sequence>
<evidence type="ECO:0000256" key="3">
    <source>
        <dbReference type="ARBA" id="ARBA00022989"/>
    </source>
</evidence>
<feature type="transmembrane region" description="Helical" evidence="5">
    <location>
        <begin position="323"/>
        <end position="341"/>
    </location>
</feature>
<feature type="transmembrane region" description="Helical" evidence="5">
    <location>
        <begin position="146"/>
        <end position="168"/>
    </location>
</feature>
<dbReference type="PANTHER" id="PTHR23508:SF10">
    <property type="entry name" value="CARBOXYLIC ACID TRANSPORTER PROTEIN HOMOLOG"/>
    <property type="match status" value="1"/>
</dbReference>
<dbReference type="InterPro" id="IPR005829">
    <property type="entry name" value="Sugar_transporter_CS"/>
</dbReference>
<evidence type="ECO:0000313" key="7">
    <source>
        <dbReference type="EMBL" id="MBB4685660.1"/>
    </source>
</evidence>
<dbReference type="InterPro" id="IPR005828">
    <property type="entry name" value="MFS_sugar_transport-like"/>
</dbReference>
<dbReference type="PROSITE" id="PS50850">
    <property type="entry name" value="MFS"/>
    <property type="match status" value="1"/>
</dbReference>
<organism evidence="7 8">
    <name type="scientific">Amycolatopsis jiangsuensis</name>
    <dbReference type="NCBI Taxonomy" id="1181879"/>
    <lineage>
        <taxon>Bacteria</taxon>
        <taxon>Bacillati</taxon>
        <taxon>Actinomycetota</taxon>
        <taxon>Actinomycetes</taxon>
        <taxon>Pseudonocardiales</taxon>
        <taxon>Pseudonocardiaceae</taxon>
        <taxon>Amycolatopsis</taxon>
    </lineage>
</organism>
<keyword evidence="4 5" id="KW-0472">Membrane</keyword>
<keyword evidence="3 5" id="KW-1133">Transmembrane helix</keyword>
<feature type="transmembrane region" description="Helical" evidence="5">
    <location>
        <begin position="58"/>
        <end position="76"/>
    </location>
</feature>
<dbReference type="EMBL" id="JACHMG010000001">
    <property type="protein sequence ID" value="MBB4685660.1"/>
    <property type="molecule type" value="Genomic_DNA"/>
</dbReference>
<protein>
    <submittedName>
        <fullName evidence="7">Putative MFS transporter</fullName>
    </submittedName>
</protein>
<dbReference type="InterPro" id="IPR020846">
    <property type="entry name" value="MFS_dom"/>
</dbReference>
<feature type="transmembrane region" description="Helical" evidence="5">
    <location>
        <begin position="411"/>
        <end position="431"/>
    </location>
</feature>
<feature type="transmembrane region" description="Helical" evidence="5">
    <location>
        <begin position="21"/>
        <end position="38"/>
    </location>
</feature>
<dbReference type="InterPro" id="IPR036259">
    <property type="entry name" value="MFS_trans_sf"/>
</dbReference>
<evidence type="ECO:0000256" key="4">
    <source>
        <dbReference type="ARBA" id="ARBA00023136"/>
    </source>
</evidence>
<name>A0A840IUW1_9PSEU</name>
<dbReference type="Pfam" id="PF00083">
    <property type="entry name" value="Sugar_tr"/>
    <property type="match status" value="1"/>
</dbReference>
<feature type="transmembrane region" description="Helical" evidence="5">
    <location>
        <begin position="255"/>
        <end position="276"/>
    </location>
</feature>
<gene>
    <name evidence="7" type="ORF">BJY18_003145</name>
</gene>
<evidence type="ECO:0000256" key="5">
    <source>
        <dbReference type="SAM" id="Phobius"/>
    </source>
</evidence>
<dbReference type="GO" id="GO:0046943">
    <property type="term" value="F:carboxylic acid transmembrane transporter activity"/>
    <property type="evidence" value="ECO:0007669"/>
    <property type="project" value="TreeGrafter"/>
</dbReference>
<reference evidence="7 8" key="1">
    <citation type="submission" date="2020-08" db="EMBL/GenBank/DDBJ databases">
        <title>Sequencing the genomes of 1000 actinobacteria strains.</title>
        <authorList>
            <person name="Klenk H.-P."/>
        </authorList>
    </citation>
    <scope>NUCLEOTIDE SEQUENCE [LARGE SCALE GENOMIC DNA]</scope>
    <source>
        <strain evidence="7 8">DSM 45859</strain>
    </source>
</reference>
<accession>A0A840IUW1</accession>
<evidence type="ECO:0000259" key="6">
    <source>
        <dbReference type="PROSITE" id="PS50850"/>
    </source>
</evidence>
<evidence type="ECO:0000256" key="2">
    <source>
        <dbReference type="ARBA" id="ARBA00022692"/>
    </source>
</evidence>
<dbReference type="Gene3D" id="1.20.1250.20">
    <property type="entry name" value="MFS general substrate transporter like domains"/>
    <property type="match status" value="1"/>
</dbReference>
<dbReference type="RefSeq" id="WP_184780652.1">
    <property type="nucleotide sequence ID" value="NZ_JACHMG010000001.1"/>
</dbReference>
<comment type="caution">
    <text evidence="7">The sequence shown here is derived from an EMBL/GenBank/DDBJ whole genome shotgun (WGS) entry which is preliminary data.</text>
</comment>
<proteinExistence type="predicted"/>
<keyword evidence="2 5" id="KW-0812">Transmembrane</keyword>
<feature type="transmembrane region" description="Helical" evidence="5">
    <location>
        <begin position="113"/>
        <end position="134"/>
    </location>
</feature>
<keyword evidence="8" id="KW-1185">Reference proteome</keyword>
<evidence type="ECO:0000256" key="1">
    <source>
        <dbReference type="ARBA" id="ARBA00004651"/>
    </source>
</evidence>
<dbReference type="GO" id="GO:0005886">
    <property type="term" value="C:plasma membrane"/>
    <property type="evidence" value="ECO:0007669"/>
    <property type="project" value="UniProtKB-SubCell"/>
</dbReference>
<dbReference type="CDD" id="cd17316">
    <property type="entry name" value="MFS_SV2_like"/>
    <property type="match status" value="1"/>
</dbReference>
<feature type="transmembrane region" description="Helical" evidence="5">
    <location>
        <begin position="174"/>
        <end position="192"/>
    </location>
</feature>
<dbReference type="SUPFAM" id="SSF103473">
    <property type="entry name" value="MFS general substrate transporter"/>
    <property type="match status" value="1"/>
</dbReference>
<feature type="transmembrane region" description="Helical" evidence="5">
    <location>
        <begin position="88"/>
        <end position="107"/>
    </location>
</feature>
<dbReference type="PROSITE" id="PS00216">
    <property type="entry name" value="SUGAR_TRANSPORT_1"/>
    <property type="match status" value="1"/>
</dbReference>